<name>A0A0J6CFL1_9BACT</name>
<dbReference type="PATRIC" id="fig|328812.4.peg.171"/>
<dbReference type="EMBL" id="LFJV01000010">
    <property type="protein sequence ID" value="KMM34926.1"/>
    <property type="molecule type" value="Genomic_DNA"/>
</dbReference>
<sequence>MNFKIIPTAVFAEKAKLLAKRYPSMKDDLSVLQNELLENPELGISLGNNIRKIRMRICSKNKGKSGGARVITYLIKTSLDEGVINLVTIYDKSDRESISIKEINSLLVKCNLL</sequence>
<evidence type="ECO:0008006" key="3">
    <source>
        <dbReference type="Google" id="ProtNLM"/>
    </source>
</evidence>
<reference evidence="1 2" key="1">
    <citation type="submission" date="2015-06" db="EMBL/GenBank/DDBJ databases">
        <title>Draft Genome Sequence of Parabacteroides goldsteinii with Putative Novel Metallo-Beta-Lactamases Isolated from a Blood Culture from a Human Patient.</title>
        <authorList>
            <person name="Krogh T.J."/>
            <person name="Agergaard C.N."/>
            <person name="Moller-Jensen J."/>
            <person name="Justesen U.S."/>
        </authorList>
    </citation>
    <scope>NUCLEOTIDE SEQUENCE [LARGE SCALE GENOMIC DNA]</scope>
    <source>
        <strain evidence="1 2">910340</strain>
    </source>
</reference>
<accession>A0A0J6CFL1</accession>
<evidence type="ECO:0000313" key="2">
    <source>
        <dbReference type="Proteomes" id="UP000036166"/>
    </source>
</evidence>
<proteinExistence type="predicted"/>
<organism evidence="1 2">
    <name type="scientific">Parabacteroides goldsteinii</name>
    <dbReference type="NCBI Taxonomy" id="328812"/>
    <lineage>
        <taxon>Bacteria</taxon>
        <taxon>Pseudomonadati</taxon>
        <taxon>Bacteroidota</taxon>
        <taxon>Bacteroidia</taxon>
        <taxon>Bacteroidales</taxon>
        <taxon>Tannerellaceae</taxon>
        <taxon>Parabacteroides</taxon>
    </lineage>
</organism>
<evidence type="ECO:0000313" key="1">
    <source>
        <dbReference type="EMBL" id="KMM34926.1"/>
    </source>
</evidence>
<dbReference type="Proteomes" id="UP000036166">
    <property type="component" value="Unassembled WGS sequence"/>
</dbReference>
<gene>
    <name evidence="1" type="ORF">ACM15_04070</name>
</gene>
<dbReference type="PIRSF" id="PIRSF039032">
    <property type="entry name" value="HigB-2"/>
    <property type="match status" value="1"/>
</dbReference>
<protein>
    <recommendedName>
        <fullName evidence="3">Addiction module toxin RelE</fullName>
    </recommendedName>
</protein>
<dbReference type="AlphaFoldDB" id="A0A0J6CFL1"/>
<comment type="caution">
    <text evidence="1">The sequence shown here is derived from an EMBL/GenBank/DDBJ whole genome shotgun (WGS) entry which is preliminary data.</text>
</comment>
<dbReference type="RefSeq" id="WP_044215167.1">
    <property type="nucleotide sequence ID" value="NZ_AP031410.1"/>
</dbReference>
<dbReference type="InterPro" id="IPR009387">
    <property type="entry name" value="HigB-2"/>
</dbReference>